<sequence>MSVRRALSFTRWCVIMLVLLSGYNSDIVLARDIPSWHPRSSRSRRGELGAPGGSRREARETPASRRSLSEGVYKVPALPEATPTLEASVLAVPSKAALLTVEPVVDHAEAFEANIVSRPGCSIQSAVVSGGTAVVKGSCNGEKTTGAALTGPTIVSLDESVKPTAAVVNAAATKRASVPWENCKVCDTCELTYPPRGDGTFSFEAKIDKDAQEDTCSECFGCTVTLQRLSEKTDFKMPTGSENKVKVFQGASGAAVLKGSTLEGPVIVKMWCDLAGEWRQTENHKPVPMTCKDAKVDAVAGQCPVKGGLTGHGQCNLRFLTALNQLTEEAGLAAITPTSWAGPVHSILPQGLHNNMGVQVHTKAQFYTVAEGVSIEAVTGGRITNTNLPLLRGLKSEQIKMAAMFDLLFSEADRHGQNVFLASNSDIQLIDNEGAFGPTNSMFLPGTQKFEIYRIGYEAVCCGNLPPGNCPGKPTASAPESLLDYRCHVPGGKMAFDYPVGVMDFLKRVEPLTARDLYEKYQMSNMQHATTLKQRTTWLLKHGFEETLDRVLAGQEPGDGIRYGFNFSYPIHPPCCDIATCNIRKDPKLAL</sequence>
<protein>
    <recommendedName>
        <fullName evidence="4">PI3K/PI4K catalytic domain-containing protein</fullName>
    </recommendedName>
</protein>
<accession>A0A7S0QZM7</accession>
<evidence type="ECO:0008006" key="4">
    <source>
        <dbReference type="Google" id="ProtNLM"/>
    </source>
</evidence>
<keyword evidence="2" id="KW-0732">Signal</keyword>
<feature type="region of interest" description="Disordered" evidence="1">
    <location>
        <begin position="37"/>
        <end position="69"/>
    </location>
</feature>
<feature type="chain" id="PRO_5030974981" description="PI3K/PI4K catalytic domain-containing protein" evidence="2">
    <location>
        <begin position="31"/>
        <end position="591"/>
    </location>
</feature>
<name>A0A7S0QZM7_9CHLO</name>
<gene>
    <name evidence="3" type="ORF">POBO1169_LOCUS5797</name>
</gene>
<evidence type="ECO:0000256" key="1">
    <source>
        <dbReference type="SAM" id="MobiDB-lite"/>
    </source>
</evidence>
<feature type="compositionally biased region" description="Basic and acidic residues" evidence="1">
    <location>
        <begin position="54"/>
        <end position="63"/>
    </location>
</feature>
<dbReference type="EMBL" id="HBFA01011118">
    <property type="protein sequence ID" value="CAD8659287.1"/>
    <property type="molecule type" value="Transcribed_RNA"/>
</dbReference>
<proteinExistence type="predicted"/>
<feature type="signal peptide" evidence="2">
    <location>
        <begin position="1"/>
        <end position="30"/>
    </location>
</feature>
<evidence type="ECO:0000313" key="3">
    <source>
        <dbReference type="EMBL" id="CAD8659287.1"/>
    </source>
</evidence>
<dbReference type="AlphaFoldDB" id="A0A7S0QZM7"/>
<organism evidence="3">
    <name type="scientific">Pyramimonas obovata</name>
    <dbReference type="NCBI Taxonomy" id="1411642"/>
    <lineage>
        <taxon>Eukaryota</taxon>
        <taxon>Viridiplantae</taxon>
        <taxon>Chlorophyta</taxon>
        <taxon>Pyramimonadophyceae</taxon>
        <taxon>Pyramimonadales</taxon>
        <taxon>Pyramimonadaceae</taxon>
        <taxon>Pyramimonas</taxon>
        <taxon>Pyramimonas incertae sedis</taxon>
    </lineage>
</organism>
<reference evidence="3" key="1">
    <citation type="submission" date="2021-01" db="EMBL/GenBank/DDBJ databases">
        <authorList>
            <person name="Corre E."/>
            <person name="Pelletier E."/>
            <person name="Niang G."/>
            <person name="Scheremetjew M."/>
            <person name="Finn R."/>
            <person name="Kale V."/>
            <person name="Holt S."/>
            <person name="Cochrane G."/>
            <person name="Meng A."/>
            <person name="Brown T."/>
            <person name="Cohen L."/>
        </authorList>
    </citation>
    <scope>NUCLEOTIDE SEQUENCE</scope>
    <source>
        <strain evidence="3">CCMP722</strain>
    </source>
</reference>
<evidence type="ECO:0000256" key="2">
    <source>
        <dbReference type="SAM" id="SignalP"/>
    </source>
</evidence>